<dbReference type="Proteomes" id="UP000483820">
    <property type="component" value="Chromosome V"/>
</dbReference>
<evidence type="ECO:0000313" key="3">
    <source>
        <dbReference type="Proteomes" id="UP000483820"/>
    </source>
</evidence>
<dbReference type="RefSeq" id="XP_053582047.1">
    <property type="nucleotide sequence ID" value="XM_053733134.1"/>
</dbReference>
<dbReference type="GeneID" id="78776826"/>
<feature type="region of interest" description="Disordered" evidence="1">
    <location>
        <begin position="60"/>
        <end position="79"/>
    </location>
</feature>
<dbReference type="AlphaFoldDB" id="A0A6A5GEB9"/>
<dbReference type="EMBL" id="WUAV01000005">
    <property type="protein sequence ID" value="KAF1753084.1"/>
    <property type="molecule type" value="Genomic_DNA"/>
</dbReference>
<organism evidence="2 3">
    <name type="scientific">Caenorhabditis remanei</name>
    <name type="common">Caenorhabditis vulgaris</name>
    <dbReference type="NCBI Taxonomy" id="31234"/>
    <lineage>
        <taxon>Eukaryota</taxon>
        <taxon>Metazoa</taxon>
        <taxon>Ecdysozoa</taxon>
        <taxon>Nematoda</taxon>
        <taxon>Chromadorea</taxon>
        <taxon>Rhabditida</taxon>
        <taxon>Rhabditina</taxon>
        <taxon>Rhabditomorpha</taxon>
        <taxon>Rhabditoidea</taxon>
        <taxon>Rhabditidae</taxon>
        <taxon>Peloderinae</taxon>
        <taxon>Caenorhabditis</taxon>
    </lineage>
</organism>
<sequence length="233" mass="26546">MGGFYSRQELDTSSTEQRESAKKEKVSQEEKKNTEGSDCGLHMNPHGTFNGCHFTINNGSKDITNQEESPNRRRNRFDVPVNPVNNWDYDSFRNEIQIGEEMMTAQENIDEIIQNTLINRPLDVDLESMRLDSSMMLEANHFDGIEQARGLESRASIVRNPTGDGLGLEMDENLQSFVVERITLDEVLLLVVLATRNIRHNGKMLCKTKIWYVKLANAEPLGKFSKRNLTPTP</sequence>
<gene>
    <name evidence="2" type="ORF">GCK72_019640</name>
</gene>
<accession>A0A6A5GEB9</accession>
<comment type="caution">
    <text evidence="2">The sequence shown here is derived from an EMBL/GenBank/DDBJ whole genome shotgun (WGS) entry which is preliminary data.</text>
</comment>
<feature type="compositionally biased region" description="Basic and acidic residues" evidence="1">
    <location>
        <begin position="16"/>
        <end position="35"/>
    </location>
</feature>
<feature type="region of interest" description="Disordered" evidence="1">
    <location>
        <begin position="1"/>
        <end position="44"/>
    </location>
</feature>
<dbReference type="KEGG" id="crq:GCK72_019640"/>
<evidence type="ECO:0000256" key="1">
    <source>
        <dbReference type="SAM" id="MobiDB-lite"/>
    </source>
</evidence>
<protein>
    <submittedName>
        <fullName evidence="2">Uncharacterized protein</fullName>
    </submittedName>
</protein>
<dbReference type="CTD" id="78776826"/>
<evidence type="ECO:0000313" key="2">
    <source>
        <dbReference type="EMBL" id="KAF1753084.1"/>
    </source>
</evidence>
<proteinExistence type="predicted"/>
<reference evidence="2 3" key="1">
    <citation type="submission" date="2019-12" db="EMBL/GenBank/DDBJ databases">
        <title>Chromosome-level assembly of the Caenorhabditis remanei genome.</title>
        <authorList>
            <person name="Teterina A.A."/>
            <person name="Willis J.H."/>
            <person name="Phillips P.C."/>
        </authorList>
    </citation>
    <scope>NUCLEOTIDE SEQUENCE [LARGE SCALE GENOMIC DNA]</scope>
    <source>
        <strain evidence="2 3">PX506</strain>
        <tissue evidence="2">Whole organism</tissue>
    </source>
</reference>
<name>A0A6A5GEB9_CAERE</name>